<dbReference type="EMBL" id="VBPB01000085">
    <property type="protein sequence ID" value="TMQ73003.1"/>
    <property type="molecule type" value="Genomic_DNA"/>
</dbReference>
<reference evidence="2 3" key="1">
    <citation type="journal article" date="2019" name="Nat. Microbiol.">
        <title>Mediterranean grassland soil C-N compound turnover is dependent on rainfall and depth, and is mediated by genomically divergent microorganisms.</title>
        <authorList>
            <person name="Diamond S."/>
            <person name="Andeer P.F."/>
            <person name="Li Z."/>
            <person name="Crits-Christoph A."/>
            <person name="Burstein D."/>
            <person name="Anantharaman K."/>
            <person name="Lane K.R."/>
            <person name="Thomas B.C."/>
            <person name="Pan C."/>
            <person name="Northen T.R."/>
            <person name="Banfield J.F."/>
        </authorList>
    </citation>
    <scope>NUCLEOTIDE SEQUENCE [LARGE SCALE GENOMIC DNA]</scope>
    <source>
        <strain evidence="2">WS_11</strain>
    </source>
</reference>
<dbReference type="Gene3D" id="3.40.1180.10">
    <property type="entry name" value="Decaprenyl diphosphate synthase-like"/>
    <property type="match status" value="1"/>
</dbReference>
<dbReference type="SUPFAM" id="SSF64005">
    <property type="entry name" value="Undecaprenyl diphosphate synthase"/>
    <property type="match status" value="1"/>
</dbReference>
<dbReference type="PANTHER" id="PTHR10291:SF0">
    <property type="entry name" value="DEHYDRODOLICHYL DIPHOSPHATE SYNTHASE 2"/>
    <property type="match status" value="1"/>
</dbReference>
<organism evidence="2 3">
    <name type="scientific">Eiseniibacteriota bacterium</name>
    <dbReference type="NCBI Taxonomy" id="2212470"/>
    <lineage>
        <taxon>Bacteria</taxon>
        <taxon>Candidatus Eiseniibacteriota</taxon>
    </lineage>
</organism>
<dbReference type="InterPro" id="IPR036424">
    <property type="entry name" value="UPP_synth-like_sf"/>
</dbReference>
<evidence type="ECO:0000313" key="2">
    <source>
        <dbReference type="EMBL" id="TMQ73003.1"/>
    </source>
</evidence>
<dbReference type="Pfam" id="PF01255">
    <property type="entry name" value="Prenyltransf"/>
    <property type="match status" value="1"/>
</dbReference>
<dbReference type="GO" id="GO:0005829">
    <property type="term" value="C:cytosol"/>
    <property type="evidence" value="ECO:0007669"/>
    <property type="project" value="TreeGrafter"/>
</dbReference>
<dbReference type="AlphaFoldDB" id="A0A538UAR0"/>
<dbReference type="InterPro" id="IPR001441">
    <property type="entry name" value="UPP_synth-like"/>
</dbReference>
<dbReference type="PANTHER" id="PTHR10291">
    <property type="entry name" value="DEHYDRODOLICHYL DIPHOSPHATE SYNTHASE FAMILY MEMBER"/>
    <property type="match status" value="1"/>
</dbReference>
<dbReference type="GO" id="GO:0000287">
    <property type="term" value="F:magnesium ion binding"/>
    <property type="evidence" value="ECO:0007669"/>
    <property type="project" value="TreeGrafter"/>
</dbReference>
<accession>A0A538UAR0</accession>
<sequence>MTSPLSPHANGLHAAIVMDGNGRWATERGLPRSAGHRAGVEAMRRIVEAAPGFGISTLTLYAFSAANWNRPATEVRDLFALLREFLRSETAACIARGVRLTVTRRRDRLPAALRGAIAATVTATSGGRGLHLRVALDYSARESILRAAQSAVRAARRDRTLTEAAFERLISEVEGGGAPAPPVDL</sequence>
<dbReference type="CDD" id="cd00475">
    <property type="entry name" value="Cis_IPPS"/>
    <property type="match status" value="1"/>
</dbReference>
<dbReference type="GO" id="GO:0008834">
    <property type="term" value="F:ditrans,polycis-undecaprenyl-diphosphate synthase [(2E,6E)-farnesyl-diphosphate specific] activity"/>
    <property type="evidence" value="ECO:0007669"/>
    <property type="project" value="UniProtKB-EC"/>
</dbReference>
<gene>
    <name evidence="2" type="primary">uppS</name>
    <name evidence="2" type="ORF">E6K81_05855</name>
</gene>
<comment type="caution">
    <text evidence="2">The sequence shown here is derived from an EMBL/GenBank/DDBJ whole genome shotgun (WGS) entry which is preliminary data.</text>
</comment>
<name>A0A538UAR0_UNCEI</name>
<feature type="non-terminal residue" evidence="2">
    <location>
        <position position="185"/>
    </location>
</feature>
<dbReference type="NCBIfam" id="TIGR00055">
    <property type="entry name" value="uppS"/>
    <property type="match status" value="1"/>
</dbReference>
<evidence type="ECO:0000313" key="3">
    <source>
        <dbReference type="Proteomes" id="UP000319771"/>
    </source>
</evidence>
<keyword evidence="1 2" id="KW-0808">Transferase</keyword>
<dbReference type="Proteomes" id="UP000319771">
    <property type="component" value="Unassembled WGS sequence"/>
</dbReference>
<evidence type="ECO:0000256" key="1">
    <source>
        <dbReference type="ARBA" id="ARBA00022679"/>
    </source>
</evidence>
<proteinExistence type="predicted"/>
<dbReference type="GO" id="GO:0016094">
    <property type="term" value="P:polyprenol biosynthetic process"/>
    <property type="evidence" value="ECO:0007669"/>
    <property type="project" value="TreeGrafter"/>
</dbReference>
<dbReference type="EC" id="2.5.1.31" evidence="2"/>
<protein>
    <submittedName>
        <fullName evidence="2">Di-trans,poly-cis-decaprenylcistransferase</fullName>
        <ecNumber evidence="2">2.5.1.31</ecNumber>
    </submittedName>
</protein>